<dbReference type="EMBL" id="CM007361">
    <property type="protein sequence ID" value="OIW18257.1"/>
    <property type="molecule type" value="Genomic_DNA"/>
</dbReference>
<dbReference type="Gene3D" id="3.40.1130.10">
    <property type="entry name" value="Glycerol-3-phosphate (1)-acyltransferase"/>
    <property type="match status" value="1"/>
</dbReference>
<dbReference type="PANTHER" id="PTHR35695:SF1">
    <property type="entry name" value="GLYCEROL-3-PHOSPHATE ACYLTRANSFERASE, CHLOROPLASTIC"/>
    <property type="match status" value="1"/>
</dbReference>
<evidence type="ECO:0000313" key="1">
    <source>
        <dbReference type="EMBL" id="OIW18257.1"/>
    </source>
</evidence>
<gene>
    <name evidence="1" type="ORF">TanjilG_20312</name>
</gene>
<dbReference type="AlphaFoldDB" id="A0A1J7IZH4"/>
<dbReference type="SUPFAM" id="SSF69593">
    <property type="entry name" value="Glycerol-3-phosphate (1)-acyltransferase"/>
    <property type="match status" value="1"/>
</dbReference>
<dbReference type="Gramene" id="OIW18257">
    <property type="protein sequence ID" value="OIW18257"/>
    <property type="gene ID" value="TanjilG_20312"/>
</dbReference>
<proteinExistence type="predicted"/>
<evidence type="ECO:0000313" key="2">
    <source>
        <dbReference type="Proteomes" id="UP000188354"/>
    </source>
</evidence>
<keyword evidence="2" id="KW-1185">Reference proteome</keyword>
<dbReference type="GO" id="GO:0006655">
    <property type="term" value="P:phosphatidylglycerol biosynthetic process"/>
    <property type="evidence" value="ECO:0007669"/>
    <property type="project" value="TreeGrafter"/>
</dbReference>
<organism evidence="1 2">
    <name type="scientific">Lupinus angustifolius</name>
    <name type="common">Narrow-leaved blue lupine</name>
    <dbReference type="NCBI Taxonomy" id="3871"/>
    <lineage>
        <taxon>Eukaryota</taxon>
        <taxon>Viridiplantae</taxon>
        <taxon>Streptophyta</taxon>
        <taxon>Embryophyta</taxon>
        <taxon>Tracheophyta</taxon>
        <taxon>Spermatophyta</taxon>
        <taxon>Magnoliopsida</taxon>
        <taxon>eudicotyledons</taxon>
        <taxon>Gunneridae</taxon>
        <taxon>Pentapetalae</taxon>
        <taxon>rosids</taxon>
        <taxon>fabids</taxon>
        <taxon>Fabales</taxon>
        <taxon>Fabaceae</taxon>
        <taxon>Papilionoideae</taxon>
        <taxon>50 kb inversion clade</taxon>
        <taxon>genistoids sensu lato</taxon>
        <taxon>core genistoids</taxon>
        <taxon>Genisteae</taxon>
        <taxon>Lupinus</taxon>
    </lineage>
</organism>
<name>A0A1J7IZH4_LUPAN</name>
<dbReference type="STRING" id="3871.A0A1J7IZH4"/>
<sequence>MLDDPELIEMKRKANTQSLKEMAMLLRGGSRLIWIAPSGGRDRPDPTNGEWFLAPFGPYSVDNIKGLLTILAHQVEKEMGEKRVISFHGTNLSVAPEISFSETTAACESPEKAKDAHSKAVYISVNEQYNVPKFAIHDKKGLEASTHKVSLSQPWN</sequence>
<protein>
    <submittedName>
        <fullName evidence="1">Uncharacterized protein</fullName>
    </submittedName>
</protein>
<dbReference type="Proteomes" id="UP000188354">
    <property type="component" value="Chromosome LG01"/>
</dbReference>
<dbReference type="GO" id="GO:0004366">
    <property type="term" value="F:glycerol-3-phosphate O-acyltransferase activity"/>
    <property type="evidence" value="ECO:0007669"/>
    <property type="project" value="InterPro"/>
</dbReference>
<dbReference type="InterPro" id="IPR016222">
    <property type="entry name" value="G3P_O-acylTrfase_chlp"/>
</dbReference>
<dbReference type="PANTHER" id="PTHR35695">
    <property type="entry name" value="GLYCEROL-3-PHOSPHATE ACYLTRANSFERASE, CHLOROPLASTIC"/>
    <property type="match status" value="1"/>
</dbReference>
<reference evidence="1 2" key="1">
    <citation type="journal article" date="2017" name="Plant Biotechnol. J.">
        <title>A comprehensive draft genome sequence for lupin (Lupinus angustifolius), an emerging health food: insights into plant-microbe interactions and legume evolution.</title>
        <authorList>
            <person name="Hane J.K."/>
            <person name="Ming Y."/>
            <person name="Kamphuis L.G."/>
            <person name="Nelson M.N."/>
            <person name="Garg G."/>
            <person name="Atkins C.A."/>
            <person name="Bayer P.E."/>
            <person name="Bravo A."/>
            <person name="Bringans S."/>
            <person name="Cannon S."/>
            <person name="Edwards D."/>
            <person name="Foley R."/>
            <person name="Gao L.L."/>
            <person name="Harrison M.J."/>
            <person name="Huang W."/>
            <person name="Hurgobin B."/>
            <person name="Li S."/>
            <person name="Liu C.W."/>
            <person name="McGrath A."/>
            <person name="Morahan G."/>
            <person name="Murray J."/>
            <person name="Weller J."/>
            <person name="Jian J."/>
            <person name="Singh K.B."/>
        </authorList>
    </citation>
    <scope>NUCLEOTIDE SEQUENCE [LARGE SCALE GENOMIC DNA]</scope>
    <source>
        <strain evidence="2">cv. Tanjil</strain>
        <tissue evidence="1">Whole plant</tissue>
    </source>
</reference>
<accession>A0A1J7IZH4</accession>
<dbReference type="GO" id="GO:0009570">
    <property type="term" value="C:chloroplast stroma"/>
    <property type="evidence" value="ECO:0007669"/>
    <property type="project" value="TreeGrafter"/>
</dbReference>
<dbReference type="OMA" id="RLIWIAP"/>